<name>A0A383ASZ7_9ZZZZ</name>
<dbReference type="AlphaFoldDB" id="A0A383ASZ7"/>
<organism evidence="2">
    <name type="scientific">marine metagenome</name>
    <dbReference type="NCBI Taxonomy" id="408172"/>
    <lineage>
        <taxon>unclassified sequences</taxon>
        <taxon>metagenomes</taxon>
        <taxon>ecological metagenomes</taxon>
    </lineage>
</organism>
<keyword evidence="1" id="KW-0812">Transmembrane</keyword>
<feature type="non-terminal residue" evidence="2">
    <location>
        <position position="1"/>
    </location>
</feature>
<evidence type="ECO:0000313" key="2">
    <source>
        <dbReference type="EMBL" id="SVE11066.1"/>
    </source>
</evidence>
<sequence>VNEAYRCPNCGSLGTRYRRTTGDHICQQCGHQWAILGVRTRPNRIKGAAITAVIGTVVGIGCAVGQGDFGVLIIAAATWVYTFFLLWRQSKRYSDDSTTDEYVGSENGGTVEDDTEAYYCTNPDCERELLGDEEFCIECGDRRVRPLAATQYLVCGSCKRELEPTTQICPGCGRQVIRR</sequence>
<feature type="transmembrane region" description="Helical" evidence="1">
    <location>
        <begin position="69"/>
        <end position="87"/>
    </location>
</feature>
<dbReference type="SUPFAM" id="SSF57783">
    <property type="entry name" value="Zinc beta-ribbon"/>
    <property type="match status" value="1"/>
</dbReference>
<accession>A0A383ASZ7</accession>
<feature type="transmembrane region" description="Helical" evidence="1">
    <location>
        <begin position="45"/>
        <end position="63"/>
    </location>
</feature>
<gene>
    <name evidence="2" type="ORF">METZ01_LOCUS463920</name>
</gene>
<protein>
    <submittedName>
        <fullName evidence="2">Uncharacterized protein</fullName>
    </submittedName>
</protein>
<keyword evidence="1" id="KW-0472">Membrane</keyword>
<reference evidence="2" key="1">
    <citation type="submission" date="2018-05" db="EMBL/GenBank/DDBJ databases">
        <authorList>
            <person name="Lanie J.A."/>
            <person name="Ng W.-L."/>
            <person name="Kazmierczak K.M."/>
            <person name="Andrzejewski T.M."/>
            <person name="Davidsen T.M."/>
            <person name="Wayne K.J."/>
            <person name="Tettelin H."/>
            <person name="Glass J.I."/>
            <person name="Rusch D."/>
            <person name="Podicherti R."/>
            <person name="Tsui H.-C.T."/>
            <person name="Winkler M.E."/>
        </authorList>
    </citation>
    <scope>NUCLEOTIDE SEQUENCE</scope>
</reference>
<evidence type="ECO:0000256" key="1">
    <source>
        <dbReference type="SAM" id="Phobius"/>
    </source>
</evidence>
<dbReference type="EMBL" id="UINC01194801">
    <property type="protein sequence ID" value="SVE11066.1"/>
    <property type="molecule type" value="Genomic_DNA"/>
</dbReference>
<keyword evidence="1" id="KW-1133">Transmembrane helix</keyword>
<proteinExistence type="predicted"/>